<keyword evidence="3" id="KW-0812">Transmembrane</keyword>
<evidence type="ECO:0000313" key="6">
    <source>
        <dbReference type="EMBL" id="SMD32570.1"/>
    </source>
</evidence>
<protein>
    <submittedName>
        <fullName evidence="6">LemA protein</fullName>
    </submittedName>
</protein>
<keyword evidence="7" id="KW-1185">Reference proteome</keyword>
<dbReference type="Proteomes" id="UP000192472">
    <property type="component" value="Unassembled WGS sequence"/>
</dbReference>
<gene>
    <name evidence="6" type="ORF">SAMN04488029_0918</name>
</gene>
<evidence type="ECO:0000256" key="2">
    <source>
        <dbReference type="ARBA" id="ARBA00008854"/>
    </source>
</evidence>
<dbReference type="Gene3D" id="1.20.1440.20">
    <property type="entry name" value="LemA-like domain"/>
    <property type="match status" value="1"/>
</dbReference>
<keyword evidence="4" id="KW-1133">Transmembrane helix</keyword>
<dbReference type="EMBL" id="FWYF01000001">
    <property type="protein sequence ID" value="SMD32570.1"/>
    <property type="molecule type" value="Genomic_DNA"/>
</dbReference>
<dbReference type="PANTHER" id="PTHR34478">
    <property type="entry name" value="PROTEIN LEMA"/>
    <property type="match status" value="1"/>
</dbReference>
<evidence type="ECO:0000256" key="3">
    <source>
        <dbReference type="ARBA" id="ARBA00022692"/>
    </source>
</evidence>
<name>A0A1W2G7B2_REIFA</name>
<dbReference type="InterPro" id="IPR007156">
    <property type="entry name" value="MamQ_LemA"/>
</dbReference>
<evidence type="ECO:0000313" key="7">
    <source>
        <dbReference type="Proteomes" id="UP000192472"/>
    </source>
</evidence>
<sequence length="197" mass="21993">MNKKTLIILGALALVVIWMYSSVTGKYNNMVAMDEGVTAQWANVETQYQRRADLIPNLVSTVKGYAAHEKETLEAVVQARAKATSTTIDAGNLNAASIQKFQEAQSGLSSALSRLLVTVEKYPDLKANQNFLELQAQLEGTENRIAVERRRFNETVQGYNTYIRKFPNTIFAGWFDFEKKTAFAAQEGSENAPKVEF</sequence>
<accession>A0A1W2G7B2</accession>
<dbReference type="STRING" id="692418.SAMN04488029_0918"/>
<dbReference type="OrthoDB" id="9804152at2"/>
<evidence type="ECO:0000256" key="4">
    <source>
        <dbReference type="ARBA" id="ARBA00022989"/>
    </source>
</evidence>
<evidence type="ECO:0000256" key="1">
    <source>
        <dbReference type="ARBA" id="ARBA00004167"/>
    </source>
</evidence>
<dbReference type="RefSeq" id="WP_084371223.1">
    <property type="nucleotide sequence ID" value="NZ_FWYF01000001.1"/>
</dbReference>
<reference evidence="6 7" key="1">
    <citation type="submission" date="2017-04" db="EMBL/GenBank/DDBJ databases">
        <authorList>
            <person name="Afonso C.L."/>
            <person name="Miller P.J."/>
            <person name="Scott M.A."/>
            <person name="Spackman E."/>
            <person name="Goraichik I."/>
            <person name="Dimitrov K.M."/>
            <person name="Suarez D.L."/>
            <person name="Swayne D.E."/>
        </authorList>
    </citation>
    <scope>NUCLEOTIDE SEQUENCE [LARGE SCALE GENOMIC DNA]</scope>
    <source>
        <strain evidence="6 7">DSM 26133</strain>
    </source>
</reference>
<keyword evidence="5" id="KW-0472">Membrane</keyword>
<dbReference type="PANTHER" id="PTHR34478:SF2">
    <property type="entry name" value="MEMBRANE PROTEIN"/>
    <property type="match status" value="1"/>
</dbReference>
<dbReference type="Pfam" id="PF04011">
    <property type="entry name" value="LemA"/>
    <property type="match status" value="1"/>
</dbReference>
<comment type="subcellular location">
    <subcellularLocation>
        <location evidence="1">Membrane</location>
        <topology evidence="1">Single-pass membrane protein</topology>
    </subcellularLocation>
</comment>
<dbReference type="SUPFAM" id="SSF140478">
    <property type="entry name" value="LemA-like"/>
    <property type="match status" value="1"/>
</dbReference>
<dbReference type="InterPro" id="IPR023353">
    <property type="entry name" value="LemA-like_dom_sf"/>
</dbReference>
<comment type="similarity">
    <text evidence="2">Belongs to the LemA family.</text>
</comment>
<dbReference type="AlphaFoldDB" id="A0A1W2G7B2"/>
<evidence type="ECO:0000256" key="5">
    <source>
        <dbReference type="ARBA" id="ARBA00023136"/>
    </source>
</evidence>
<organism evidence="6 7">
    <name type="scientific">Reichenbachiella faecimaris</name>
    <dbReference type="NCBI Taxonomy" id="692418"/>
    <lineage>
        <taxon>Bacteria</taxon>
        <taxon>Pseudomonadati</taxon>
        <taxon>Bacteroidota</taxon>
        <taxon>Cytophagia</taxon>
        <taxon>Cytophagales</taxon>
        <taxon>Reichenbachiellaceae</taxon>
        <taxon>Reichenbachiella</taxon>
    </lineage>
</organism>
<proteinExistence type="inferred from homology"/>
<dbReference type="GO" id="GO:0016020">
    <property type="term" value="C:membrane"/>
    <property type="evidence" value="ECO:0007669"/>
    <property type="project" value="UniProtKB-SubCell"/>
</dbReference>